<organism evidence="2 3">
    <name type="scientific">Paenibacillus tianjinensis</name>
    <dbReference type="NCBI Taxonomy" id="2810347"/>
    <lineage>
        <taxon>Bacteria</taxon>
        <taxon>Bacillati</taxon>
        <taxon>Bacillota</taxon>
        <taxon>Bacilli</taxon>
        <taxon>Bacillales</taxon>
        <taxon>Paenibacillaceae</taxon>
        <taxon>Paenibacillus</taxon>
    </lineage>
</organism>
<dbReference type="InterPro" id="IPR011260">
    <property type="entry name" value="RNAP_asu_C"/>
</dbReference>
<keyword evidence="3" id="KW-1185">Reference proteome</keyword>
<dbReference type="SUPFAM" id="SSF47789">
    <property type="entry name" value="C-terminal domain of RNA polymerase alpha subunit"/>
    <property type="match status" value="1"/>
</dbReference>
<proteinExistence type="predicted"/>
<protein>
    <recommendedName>
        <fullName evidence="1">RNA polymerase alpha subunit C-terminal domain-containing protein</fullName>
    </recommendedName>
</protein>
<dbReference type="RefSeq" id="WP_206104106.1">
    <property type="nucleotide sequence ID" value="NZ_CP070969.1"/>
</dbReference>
<name>A0ABX7LI34_9BACL</name>
<sequence>MEKSVFVKKVIRSQEAFNSLPIQCLKEAAGEYNSRSISRIINSLKENGYHTFGDVIDATSLDLINSRNFGPRGLEIVTSLMDQMYEHPELISKNLNGGISCRIKTE</sequence>
<dbReference type="Gene3D" id="1.10.150.20">
    <property type="entry name" value="5' to 3' exonuclease, C-terminal subdomain"/>
    <property type="match status" value="1"/>
</dbReference>
<accession>A0ABX7LI34</accession>
<feature type="domain" description="RNA polymerase alpha subunit C-terminal" evidence="1">
    <location>
        <begin position="39"/>
        <end position="75"/>
    </location>
</feature>
<evidence type="ECO:0000313" key="2">
    <source>
        <dbReference type="EMBL" id="QSF46639.1"/>
    </source>
</evidence>
<evidence type="ECO:0000259" key="1">
    <source>
        <dbReference type="Pfam" id="PF03118"/>
    </source>
</evidence>
<dbReference type="Proteomes" id="UP000663452">
    <property type="component" value="Chromosome"/>
</dbReference>
<dbReference type="Pfam" id="PF03118">
    <property type="entry name" value="RNA_pol_A_CTD"/>
    <property type="match status" value="1"/>
</dbReference>
<gene>
    <name evidence="2" type="ORF">JRJ22_08755</name>
</gene>
<reference evidence="2 3" key="1">
    <citation type="submission" date="2021-02" db="EMBL/GenBank/DDBJ databases">
        <title>Paenibacillus tianjinensis sp. nov.</title>
        <authorList>
            <person name="Liu H."/>
        </authorList>
    </citation>
    <scope>NUCLEOTIDE SEQUENCE [LARGE SCALE GENOMIC DNA]</scope>
    <source>
        <strain evidence="2 3">TB2019</strain>
    </source>
</reference>
<evidence type="ECO:0000313" key="3">
    <source>
        <dbReference type="Proteomes" id="UP000663452"/>
    </source>
</evidence>
<dbReference type="EMBL" id="CP070969">
    <property type="protein sequence ID" value="QSF46639.1"/>
    <property type="molecule type" value="Genomic_DNA"/>
</dbReference>